<sequence length="380" mass="45114">MFHTQIDQFFIIYLLTNYYIQKQVQLKQIEQQMSSLHENRSRSKMKRQKSYFSQESRQQEDDNGNLQFQSDEKIDRSCQRYLFEQKQNQLEQGHQGDQDVSECSQNSYYVSIPNVKDDQTIQSQQMQTENYNQIESNPLKQPQSKRILNSKLDTSTNNNNNQTYTSQIKNQGDSSVQEISFPIATMGYNQCINFKTESSQIQKDYSDISLNKKMQCSPNKRGTNYKVKENQSKIYQKEETWIQEDMIYEKNIKQLNRKMTLAVMKIQKNATLNLDKHQQNFQKATNIINKLLNNSMNRIMRIRQHVQNFVAILKSRMPNKKVDNLSIKDYTAINDLCFFYKQHQKKKQNSFFQKHLNLVFKFTQSIPIFMPTGTIRVIQP</sequence>
<feature type="compositionally biased region" description="Low complexity" evidence="1">
    <location>
        <begin position="154"/>
        <end position="167"/>
    </location>
</feature>
<evidence type="ECO:0000313" key="3">
    <source>
        <dbReference type="Proteomes" id="UP000009168"/>
    </source>
</evidence>
<dbReference type="KEGG" id="tet:TTHERM_00550750"/>
<proteinExistence type="predicted"/>
<gene>
    <name evidence="2" type="ORF">TTHERM_00550750</name>
</gene>
<dbReference type="GeneID" id="7834459"/>
<dbReference type="HOGENOM" id="CLU_003403_0_0_1"/>
<name>Q22UP9_TETTS</name>
<dbReference type="EMBL" id="GG662828">
    <property type="protein sequence ID" value="EAR88921.2"/>
    <property type="molecule type" value="Genomic_DNA"/>
</dbReference>
<evidence type="ECO:0000256" key="1">
    <source>
        <dbReference type="SAM" id="MobiDB-lite"/>
    </source>
</evidence>
<dbReference type="Proteomes" id="UP000009168">
    <property type="component" value="Unassembled WGS sequence"/>
</dbReference>
<keyword evidence="3" id="KW-1185">Reference proteome</keyword>
<evidence type="ECO:0000313" key="2">
    <source>
        <dbReference type="EMBL" id="EAR88921.2"/>
    </source>
</evidence>
<dbReference type="RefSeq" id="XP_001009166.2">
    <property type="nucleotide sequence ID" value="XM_001009166.2"/>
</dbReference>
<dbReference type="AlphaFoldDB" id="Q22UP9"/>
<accession>Q22UP9</accession>
<protein>
    <submittedName>
        <fullName evidence="2">Cation channel family protein</fullName>
    </submittedName>
</protein>
<dbReference type="InParanoid" id="Q22UP9"/>
<organism evidence="2 3">
    <name type="scientific">Tetrahymena thermophila (strain SB210)</name>
    <dbReference type="NCBI Taxonomy" id="312017"/>
    <lineage>
        <taxon>Eukaryota</taxon>
        <taxon>Sar</taxon>
        <taxon>Alveolata</taxon>
        <taxon>Ciliophora</taxon>
        <taxon>Intramacronucleata</taxon>
        <taxon>Oligohymenophorea</taxon>
        <taxon>Hymenostomatida</taxon>
        <taxon>Tetrahymenina</taxon>
        <taxon>Tetrahymenidae</taxon>
        <taxon>Tetrahymena</taxon>
    </lineage>
</organism>
<feature type="region of interest" description="Disordered" evidence="1">
    <location>
        <begin position="36"/>
        <end position="70"/>
    </location>
</feature>
<reference evidence="3" key="1">
    <citation type="journal article" date="2006" name="PLoS Biol.">
        <title>Macronuclear genome sequence of the ciliate Tetrahymena thermophila, a model eukaryote.</title>
        <authorList>
            <person name="Eisen J.A."/>
            <person name="Coyne R.S."/>
            <person name="Wu M."/>
            <person name="Wu D."/>
            <person name="Thiagarajan M."/>
            <person name="Wortman J.R."/>
            <person name="Badger J.H."/>
            <person name="Ren Q."/>
            <person name="Amedeo P."/>
            <person name="Jones K.M."/>
            <person name="Tallon L.J."/>
            <person name="Delcher A.L."/>
            <person name="Salzberg S.L."/>
            <person name="Silva J.C."/>
            <person name="Haas B.J."/>
            <person name="Majoros W.H."/>
            <person name="Farzad M."/>
            <person name="Carlton J.M."/>
            <person name="Smith R.K. Jr."/>
            <person name="Garg J."/>
            <person name="Pearlman R.E."/>
            <person name="Karrer K.M."/>
            <person name="Sun L."/>
            <person name="Manning G."/>
            <person name="Elde N.C."/>
            <person name="Turkewitz A.P."/>
            <person name="Asai D.J."/>
            <person name="Wilkes D.E."/>
            <person name="Wang Y."/>
            <person name="Cai H."/>
            <person name="Collins K."/>
            <person name="Stewart B.A."/>
            <person name="Lee S.R."/>
            <person name="Wilamowska K."/>
            <person name="Weinberg Z."/>
            <person name="Ruzzo W.L."/>
            <person name="Wloga D."/>
            <person name="Gaertig J."/>
            <person name="Frankel J."/>
            <person name="Tsao C.-C."/>
            <person name="Gorovsky M.A."/>
            <person name="Keeling P.J."/>
            <person name="Waller R.F."/>
            <person name="Patron N.J."/>
            <person name="Cherry J.M."/>
            <person name="Stover N.A."/>
            <person name="Krieger C.J."/>
            <person name="del Toro C."/>
            <person name="Ryder H.F."/>
            <person name="Williamson S.C."/>
            <person name="Barbeau R.A."/>
            <person name="Hamilton E.P."/>
            <person name="Orias E."/>
        </authorList>
    </citation>
    <scope>NUCLEOTIDE SEQUENCE [LARGE SCALE GENOMIC DNA]</scope>
    <source>
        <strain evidence="3">SB210</strain>
    </source>
</reference>
<feature type="region of interest" description="Disordered" evidence="1">
    <location>
        <begin position="151"/>
        <end position="171"/>
    </location>
</feature>